<comment type="subcellular location">
    <subcellularLocation>
        <location evidence="1">Cell membrane</location>
        <topology evidence="1">Multi-pass membrane protein</topology>
    </subcellularLocation>
</comment>
<evidence type="ECO:0000256" key="1">
    <source>
        <dbReference type="ARBA" id="ARBA00004651"/>
    </source>
</evidence>
<reference evidence="13" key="1">
    <citation type="journal article" date="2021" name="PeerJ">
        <title>Extensive microbial diversity within the chicken gut microbiome revealed by metagenomics and culture.</title>
        <authorList>
            <person name="Gilroy R."/>
            <person name="Ravi A."/>
            <person name="Getino M."/>
            <person name="Pursley I."/>
            <person name="Horton D.L."/>
            <person name="Alikhan N.F."/>
            <person name="Baker D."/>
            <person name="Gharbi K."/>
            <person name="Hall N."/>
            <person name="Watson M."/>
            <person name="Adriaenssens E.M."/>
            <person name="Foster-Nyarko E."/>
            <person name="Jarju S."/>
            <person name="Secka A."/>
            <person name="Antonio M."/>
            <person name="Oren A."/>
            <person name="Chaudhuri R.R."/>
            <person name="La Ragione R."/>
            <person name="Hildebrand F."/>
            <person name="Pallen M.J."/>
        </authorList>
    </citation>
    <scope>NUCLEOTIDE SEQUENCE</scope>
    <source>
        <strain evidence="13">CHK195-6426</strain>
    </source>
</reference>
<dbReference type="EMBL" id="DXGH01000008">
    <property type="protein sequence ID" value="HIW80215.1"/>
    <property type="molecule type" value="Genomic_DNA"/>
</dbReference>
<feature type="domain" description="ABC transmembrane type-1" evidence="12">
    <location>
        <begin position="50"/>
        <end position="336"/>
    </location>
</feature>
<keyword evidence="6 13" id="KW-0067">ATP-binding</keyword>
<dbReference type="Pfam" id="PF00005">
    <property type="entry name" value="ABC_tran"/>
    <property type="match status" value="1"/>
</dbReference>
<dbReference type="InterPro" id="IPR003439">
    <property type="entry name" value="ABC_transporter-like_ATP-bd"/>
</dbReference>
<evidence type="ECO:0000256" key="9">
    <source>
        <dbReference type="SAM" id="MobiDB-lite"/>
    </source>
</evidence>
<evidence type="ECO:0000256" key="10">
    <source>
        <dbReference type="SAM" id="Phobius"/>
    </source>
</evidence>
<dbReference type="PANTHER" id="PTHR43394">
    <property type="entry name" value="ATP-DEPENDENT PERMEASE MDL1, MITOCHONDRIAL"/>
    <property type="match status" value="1"/>
</dbReference>
<dbReference type="CDD" id="cd03254">
    <property type="entry name" value="ABCC_Glucan_exporter_like"/>
    <property type="match status" value="1"/>
</dbReference>
<dbReference type="InterPro" id="IPR017871">
    <property type="entry name" value="ABC_transporter-like_CS"/>
</dbReference>
<feature type="region of interest" description="Disordered" evidence="9">
    <location>
        <begin position="1"/>
        <end position="26"/>
    </location>
</feature>
<evidence type="ECO:0000256" key="5">
    <source>
        <dbReference type="ARBA" id="ARBA00022741"/>
    </source>
</evidence>
<feature type="compositionally biased region" description="Gly residues" evidence="9">
    <location>
        <begin position="13"/>
        <end position="23"/>
    </location>
</feature>
<evidence type="ECO:0000259" key="11">
    <source>
        <dbReference type="PROSITE" id="PS50893"/>
    </source>
</evidence>
<evidence type="ECO:0000256" key="4">
    <source>
        <dbReference type="ARBA" id="ARBA00022692"/>
    </source>
</evidence>
<dbReference type="Gene3D" id="1.20.1560.10">
    <property type="entry name" value="ABC transporter type 1, transmembrane domain"/>
    <property type="match status" value="1"/>
</dbReference>
<dbReference type="AlphaFoldDB" id="A0A9D1R3B5"/>
<evidence type="ECO:0000256" key="3">
    <source>
        <dbReference type="ARBA" id="ARBA00022475"/>
    </source>
</evidence>
<accession>A0A9D1R3B5</accession>
<sequence length="607" mass="66987">MSNENRQRPAGRGMMGGRGGMRGPGEKAKDFTGTWKKLLLYCRRYFPFLAGALILAMAGAICSLIGPDKLKDLTNLITQGLTTEIDMEGVKRIAFGLAVLYGCSAVCSYIQSFAMATITQAVTKRLRSDISVKINKVPLNYFNKTSFGDVLSRVTNDVDTIGQSLNQSIGSLVTAVTMFLGSLIMMFYTNWIMALTAVVSTFAGFGIMMTIMSKSQRHFIEQQSQLGRINGHIEEIYSGHNVVRAYNGEEKALETFTDINDQLYNSAWKSQFLSGLMMPIMSFIGNFGYVAVCVVGAALTMNDVISFGVIVAFMMYIRLFTNPLSQIAQAMTSLQSTAAAGERVFAFLEEEELKDESGKTARLENARGDVEFRHVRFGYQPDHIIIKDFSAHAKAGQKIAIVGPTGAGKTTMVNLLMRFYELNGGDILIDGVSTKNLTRENVHDLFCMVLQDTWLFEGTIRENIVYCKENVSDAEVEKACRAVGIHHFISTLPKGYDTVLNDKANLSAGQKQLITIARAMIENAPLLILDEATSSVDTRTEIQIQKAMDKLTEGRTSFVIAHRLSTIKNADMILVMKDGDIIESGNHKELLEKGGFYADLYNSQFAS</sequence>
<dbReference type="InterPro" id="IPR039421">
    <property type="entry name" value="Type_1_exporter"/>
</dbReference>
<dbReference type="Gene3D" id="3.40.50.300">
    <property type="entry name" value="P-loop containing nucleotide triphosphate hydrolases"/>
    <property type="match status" value="1"/>
</dbReference>
<comment type="caution">
    <text evidence="13">The sequence shown here is derived from an EMBL/GenBank/DDBJ whole genome shotgun (WGS) entry which is preliminary data.</text>
</comment>
<dbReference type="Pfam" id="PF00664">
    <property type="entry name" value="ABC_membrane"/>
    <property type="match status" value="1"/>
</dbReference>
<feature type="transmembrane region" description="Helical" evidence="10">
    <location>
        <begin position="276"/>
        <end position="298"/>
    </location>
</feature>
<dbReference type="GO" id="GO:0015421">
    <property type="term" value="F:ABC-type oligopeptide transporter activity"/>
    <property type="evidence" value="ECO:0007669"/>
    <property type="project" value="TreeGrafter"/>
</dbReference>
<feature type="transmembrane region" description="Helical" evidence="10">
    <location>
        <begin position="93"/>
        <end position="118"/>
    </location>
</feature>
<evidence type="ECO:0000313" key="14">
    <source>
        <dbReference type="Proteomes" id="UP000824265"/>
    </source>
</evidence>
<keyword evidence="5" id="KW-0547">Nucleotide-binding</keyword>
<feature type="domain" description="ABC transporter" evidence="11">
    <location>
        <begin position="370"/>
        <end position="603"/>
    </location>
</feature>
<name>A0A9D1R3B5_9FIRM</name>
<dbReference type="GO" id="GO:0016887">
    <property type="term" value="F:ATP hydrolysis activity"/>
    <property type="evidence" value="ECO:0007669"/>
    <property type="project" value="InterPro"/>
</dbReference>
<keyword evidence="4 10" id="KW-0812">Transmembrane</keyword>
<evidence type="ECO:0000256" key="7">
    <source>
        <dbReference type="ARBA" id="ARBA00022989"/>
    </source>
</evidence>
<dbReference type="SUPFAM" id="SSF52540">
    <property type="entry name" value="P-loop containing nucleoside triphosphate hydrolases"/>
    <property type="match status" value="1"/>
</dbReference>
<feature type="transmembrane region" description="Helical" evidence="10">
    <location>
        <begin position="45"/>
        <end position="66"/>
    </location>
</feature>
<keyword evidence="2" id="KW-0813">Transport</keyword>
<evidence type="ECO:0000256" key="2">
    <source>
        <dbReference type="ARBA" id="ARBA00022448"/>
    </source>
</evidence>
<evidence type="ECO:0000256" key="8">
    <source>
        <dbReference type="ARBA" id="ARBA00023136"/>
    </source>
</evidence>
<dbReference type="Proteomes" id="UP000824265">
    <property type="component" value="Unassembled WGS sequence"/>
</dbReference>
<dbReference type="PANTHER" id="PTHR43394:SF1">
    <property type="entry name" value="ATP-BINDING CASSETTE SUB-FAMILY B MEMBER 10, MITOCHONDRIAL"/>
    <property type="match status" value="1"/>
</dbReference>
<dbReference type="SMART" id="SM00382">
    <property type="entry name" value="AAA"/>
    <property type="match status" value="1"/>
</dbReference>
<dbReference type="PROSITE" id="PS50929">
    <property type="entry name" value="ABC_TM1F"/>
    <property type="match status" value="1"/>
</dbReference>
<keyword evidence="3" id="KW-1003">Cell membrane</keyword>
<protein>
    <submittedName>
        <fullName evidence="13">ABC transporter ATP-binding protein/permease</fullName>
    </submittedName>
</protein>
<gene>
    <name evidence="13" type="ORF">H9742_01590</name>
</gene>
<dbReference type="CDD" id="cd18547">
    <property type="entry name" value="ABC_6TM_Tm288_like"/>
    <property type="match status" value="1"/>
</dbReference>
<dbReference type="PROSITE" id="PS00211">
    <property type="entry name" value="ABC_TRANSPORTER_1"/>
    <property type="match status" value="1"/>
</dbReference>
<proteinExistence type="predicted"/>
<dbReference type="GO" id="GO:0005886">
    <property type="term" value="C:plasma membrane"/>
    <property type="evidence" value="ECO:0007669"/>
    <property type="project" value="UniProtKB-SubCell"/>
</dbReference>
<dbReference type="InterPro" id="IPR011527">
    <property type="entry name" value="ABC1_TM_dom"/>
</dbReference>
<dbReference type="InterPro" id="IPR036640">
    <property type="entry name" value="ABC1_TM_sf"/>
</dbReference>
<keyword evidence="7 10" id="KW-1133">Transmembrane helix</keyword>
<dbReference type="FunFam" id="1.20.1560.10:FF:000011">
    <property type="entry name" value="Multidrug ABC transporter ATP-binding protein"/>
    <property type="match status" value="1"/>
</dbReference>
<keyword evidence="8 10" id="KW-0472">Membrane</keyword>
<dbReference type="SUPFAM" id="SSF90123">
    <property type="entry name" value="ABC transporter transmembrane region"/>
    <property type="match status" value="1"/>
</dbReference>
<dbReference type="GO" id="GO:0005524">
    <property type="term" value="F:ATP binding"/>
    <property type="evidence" value="ECO:0007669"/>
    <property type="project" value="UniProtKB-KW"/>
</dbReference>
<evidence type="ECO:0000259" key="12">
    <source>
        <dbReference type="PROSITE" id="PS50929"/>
    </source>
</evidence>
<dbReference type="FunFam" id="3.40.50.300:FF:000287">
    <property type="entry name" value="Multidrug ABC transporter ATP-binding protein"/>
    <property type="match status" value="1"/>
</dbReference>
<dbReference type="PROSITE" id="PS50893">
    <property type="entry name" value="ABC_TRANSPORTER_2"/>
    <property type="match status" value="1"/>
</dbReference>
<evidence type="ECO:0000313" key="13">
    <source>
        <dbReference type="EMBL" id="HIW80215.1"/>
    </source>
</evidence>
<feature type="transmembrane region" description="Helical" evidence="10">
    <location>
        <begin position="194"/>
        <end position="212"/>
    </location>
</feature>
<feature type="transmembrane region" description="Helical" evidence="10">
    <location>
        <begin position="304"/>
        <end position="321"/>
    </location>
</feature>
<evidence type="ECO:0000256" key="6">
    <source>
        <dbReference type="ARBA" id="ARBA00022840"/>
    </source>
</evidence>
<dbReference type="InterPro" id="IPR027417">
    <property type="entry name" value="P-loop_NTPase"/>
</dbReference>
<organism evidence="13 14">
    <name type="scientific">Candidatus Acetatifactor stercoripullorum</name>
    <dbReference type="NCBI Taxonomy" id="2838414"/>
    <lineage>
        <taxon>Bacteria</taxon>
        <taxon>Bacillati</taxon>
        <taxon>Bacillota</taxon>
        <taxon>Clostridia</taxon>
        <taxon>Lachnospirales</taxon>
        <taxon>Lachnospiraceae</taxon>
        <taxon>Acetatifactor</taxon>
    </lineage>
</organism>
<dbReference type="InterPro" id="IPR003593">
    <property type="entry name" value="AAA+_ATPase"/>
</dbReference>
<reference evidence="13" key="2">
    <citation type="submission" date="2021-04" db="EMBL/GenBank/DDBJ databases">
        <authorList>
            <person name="Gilroy R."/>
        </authorList>
    </citation>
    <scope>NUCLEOTIDE SEQUENCE</scope>
    <source>
        <strain evidence="13">CHK195-6426</strain>
    </source>
</reference>